<organism evidence="3 4">
    <name type="scientific">Silvimonas terrae</name>
    <dbReference type="NCBI Taxonomy" id="300266"/>
    <lineage>
        <taxon>Bacteria</taxon>
        <taxon>Pseudomonadati</taxon>
        <taxon>Pseudomonadota</taxon>
        <taxon>Betaproteobacteria</taxon>
        <taxon>Neisseriales</taxon>
        <taxon>Chitinibacteraceae</taxon>
        <taxon>Silvimonas</taxon>
    </lineage>
</organism>
<dbReference type="EMBL" id="JACHHN010000003">
    <property type="protein sequence ID" value="MBB5191141.1"/>
    <property type="molecule type" value="Genomic_DNA"/>
</dbReference>
<evidence type="ECO:0000313" key="3">
    <source>
        <dbReference type="EMBL" id="MBB5191141.1"/>
    </source>
</evidence>
<dbReference type="InterPro" id="IPR006120">
    <property type="entry name" value="Resolvase_HTH_dom"/>
</dbReference>
<evidence type="ECO:0008006" key="5">
    <source>
        <dbReference type="Google" id="ProtNLM"/>
    </source>
</evidence>
<dbReference type="Pfam" id="PF00239">
    <property type="entry name" value="Resolvase"/>
    <property type="match status" value="1"/>
</dbReference>
<protein>
    <recommendedName>
        <fullName evidence="5">DNA invertase Pin-like site-specific DNA recombinase</fullName>
    </recommendedName>
</protein>
<feature type="domain" description="Resolvase HTH" evidence="2">
    <location>
        <begin position="126"/>
        <end position="168"/>
    </location>
</feature>
<proteinExistence type="predicted"/>
<evidence type="ECO:0000259" key="2">
    <source>
        <dbReference type="Pfam" id="PF02796"/>
    </source>
</evidence>
<comment type="caution">
    <text evidence="3">The sequence shown here is derived from an EMBL/GenBank/DDBJ whole genome shotgun (WGS) entry which is preliminary data.</text>
</comment>
<dbReference type="Proteomes" id="UP000543030">
    <property type="component" value="Unassembled WGS sequence"/>
</dbReference>
<evidence type="ECO:0000259" key="1">
    <source>
        <dbReference type="Pfam" id="PF00239"/>
    </source>
</evidence>
<dbReference type="GO" id="GO:0000150">
    <property type="term" value="F:DNA strand exchange activity"/>
    <property type="evidence" value="ECO:0007669"/>
    <property type="project" value="InterPro"/>
</dbReference>
<keyword evidence="4" id="KW-1185">Reference proteome</keyword>
<reference evidence="3 4" key="1">
    <citation type="submission" date="2020-08" db="EMBL/GenBank/DDBJ databases">
        <title>Genomic Encyclopedia of Type Strains, Phase IV (KMG-IV): sequencing the most valuable type-strain genomes for metagenomic binning, comparative biology and taxonomic classification.</title>
        <authorList>
            <person name="Goeker M."/>
        </authorList>
    </citation>
    <scope>NUCLEOTIDE SEQUENCE [LARGE SCALE GENOMIC DNA]</scope>
    <source>
        <strain evidence="3 4">DSM 18233</strain>
    </source>
</reference>
<accession>A0A840RFY8</accession>
<name>A0A840RFY8_9NEIS</name>
<dbReference type="AlphaFoldDB" id="A0A840RFY8"/>
<dbReference type="InterPro" id="IPR009057">
    <property type="entry name" value="Homeodomain-like_sf"/>
</dbReference>
<dbReference type="SUPFAM" id="SSF46689">
    <property type="entry name" value="Homeodomain-like"/>
    <property type="match status" value="1"/>
</dbReference>
<dbReference type="GO" id="GO:0003677">
    <property type="term" value="F:DNA binding"/>
    <property type="evidence" value="ECO:0007669"/>
    <property type="project" value="InterPro"/>
</dbReference>
<dbReference type="RefSeq" id="WP_184099772.1">
    <property type="nucleotide sequence ID" value="NZ_JACHHN010000003.1"/>
</dbReference>
<dbReference type="Gene3D" id="1.10.10.60">
    <property type="entry name" value="Homeodomain-like"/>
    <property type="match status" value="1"/>
</dbReference>
<dbReference type="InterPro" id="IPR006119">
    <property type="entry name" value="Resolv_N"/>
</dbReference>
<evidence type="ECO:0000313" key="4">
    <source>
        <dbReference type="Proteomes" id="UP000543030"/>
    </source>
</evidence>
<dbReference type="Pfam" id="PF02796">
    <property type="entry name" value="HTH_7"/>
    <property type="match status" value="1"/>
</dbReference>
<sequence length="176" mass="20406">MRIGYLLYDSNMDVDQQRRHMMQRLHCQAVFVDQGTHTRRQLSMALTSMVGHDVLVIDSLKQAGFSAFQFLSLLEQIDRRGATLEIGSPQLQSNTPEGQQRLLELLIHQLRVERPGNTRQLSKRRGRRPKLDADAMRQIAERLRNGLNTRDIAKYMDVSIATLYRYKRLIEDGNEV</sequence>
<feature type="domain" description="Resolvase/invertase-type recombinase catalytic" evidence="1">
    <location>
        <begin position="11"/>
        <end position="105"/>
    </location>
</feature>
<gene>
    <name evidence="3" type="ORF">HNQ50_001864</name>
</gene>